<feature type="domain" description="Aminoglycoside phosphotransferase" evidence="1">
    <location>
        <begin position="31"/>
        <end position="226"/>
    </location>
</feature>
<dbReference type="RefSeq" id="WP_114841977.1">
    <property type="nucleotide sequence ID" value="NZ_CP031219.1"/>
</dbReference>
<evidence type="ECO:0000313" key="3">
    <source>
        <dbReference type="Proteomes" id="UP000290092"/>
    </source>
</evidence>
<dbReference type="Proteomes" id="UP000290092">
    <property type="component" value="Unassembled WGS sequence"/>
</dbReference>
<dbReference type="Gene3D" id="3.90.1200.10">
    <property type="match status" value="1"/>
</dbReference>
<dbReference type="SUPFAM" id="SSF56112">
    <property type="entry name" value="Protein kinase-like (PK-like)"/>
    <property type="match status" value="1"/>
</dbReference>
<evidence type="ECO:0000313" key="2">
    <source>
        <dbReference type="EMBL" id="RXK15634.1"/>
    </source>
</evidence>
<keyword evidence="3" id="KW-1185">Reference proteome</keyword>
<dbReference type="EMBL" id="NXID01000024">
    <property type="protein sequence ID" value="RXK15634.1"/>
    <property type="molecule type" value="Genomic_DNA"/>
</dbReference>
<accession>A0AAX2AHH6</accession>
<dbReference type="KEGG" id="amyt:AMYT_1550"/>
<comment type="caution">
    <text evidence="2">The sequence shown here is derived from an EMBL/GenBank/DDBJ whole genome shotgun (WGS) entry which is preliminary data.</text>
</comment>
<organism evidence="2 3">
    <name type="scientific">Malaciobacter mytili LMG 24559</name>
    <dbReference type="NCBI Taxonomy" id="1032238"/>
    <lineage>
        <taxon>Bacteria</taxon>
        <taxon>Pseudomonadati</taxon>
        <taxon>Campylobacterota</taxon>
        <taxon>Epsilonproteobacteria</taxon>
        <taxon>Campylobacterales</taxon>
        <taxon>Arcobacteraceae</taxon>
        <taxon>Malaciobacter</taxon>
    </lineage>
</organism>
<evidence type="ECO:0000259" key="1">
    <source>
        <dbReference type="Pfam" id="PF01636"/>
    </source>
</evidence>
<name>A0AAX2AHH6_9BACT</name>
<protein>
    <recommendedName>
        <fullName evidence="1">Aminoglycoside phosphotransferase domain-containing protein</fullName>
    </recommendedName>
</protein>
<reference evidence="2 3" key="1">
    <citation type="submission" date="2017-09" db="EMBL/GenBank/DDBJ databases">
        <title>Genomics of the genus Arcobacter.</title>
        <authorList>
            <person name="Perez-Cataluna A."/>
            <person name="Figueras M.J."/>
            <person name="Salas-Masso N."/>
        </authorList>
    </citation>
    <scope>NUCLEOTIDE SEQUENCE [LARGE SCALE GENOMIC DNA]</scope>
    <source>
        <strain evidence="2 3">CECT 7386</strain>
    </source>
</reference>
<dbReference type="Pfam" id="PF01636">
    <property type="entry name" value="APH"/>
    <property type="match status" value="1"/>
</dbReference>
<dbReference type="InterPro" id="IPR002575">
    <property type="entry name" value="Aminoglycoside_PTrfase"/>
</dbReference>
<dbReference type="AlphaFoldDB" id="A0AAX2AHH6"/>
<proteinExistence type="predicted"/>
<gene>
    <name evidence="2" type="ORF">CP985_07695</name>
</gene>
<dbReference type="Gene3D" id="3.30.200.20">
    <property type="entry name" value="Phosphorylase Kinase, domain 1"/>
    <property type="match status" value="1"/>
</dbReference>
<sequence length="283" mass="33543">MGVKTKLTLKELNLLKNTHDFLFINLEETVSGISDTVYILTDNTNKKYILKIYENSTFIEVEEEINLLKSIKDLPISKPLYLYKNYKKPMVIFSFIKGFSLENITFNSLKEIALFLKQLHLKKLEFTTKKTFDLSLLITSFKQNERVEEFTKRFKLIEELKLKNNCLIHADLFPDNVKFLENKLSGVYDFSNSCLGDKNIDLAIILISWCFDKDSNFNIEKAKAFLKTYCEKITLKELKNYLLYVCLYYALKRYIFIKEKKYKEVCYKEFLLKFDKIFSLNCT</sequence>
<dbReference type="InterPro" id="IPR011009">
    <property type="entry name" value="Kinase-like_dom_sf"/>
</dbReference>